<name>A0A5B0PR15_PUCGR</name>
<proteinExistence type="predicted"/>
<feature type="chain" id="PRO_5022763013" evidence="2">
    <location>
        <begin position="31"/>
        <end position="502"/>
    </location>
</feature>
<feature type="region of interest" description="Disordered" evidence="1">
    <location>
        <begin position="171"/>
        <end position="190"/>
    </location>
</feature>
<sequence length="502" mass="57384">MNLSLLQRLYLISISAGQAVMLAMLISTQAGEGTTFKTVDLNQLPPDEPPLSPQSCSLTPDEHPLSFQLFSSPPTPPLDASAEEAMTQGYQIGMHSASPAPKSFLVNQYRPTGARKHNSVDTNVGPRTKSDLIDSKEKRKKAPLKYHQHNWPAENQSASAGETANNAHRFGQIEKQPLKKMKSSPTDDDTEAFQLEESDKKIVLFNLKDWSFVVHTSNMEIDKDGQTSANEFMPSKLFRFLNQLKTEIEGEHGARREASADDQNHGQMYFWISREFATSFLSVYRSKRNEIGYPTSITPSERGSQIYLTVLKLVDEKLKLEEYPVFSQAIVGWVRSRLAHNLAKIPDKTHVRNKPLTARIVVIERLTKCTTFLNLIYLSLLGEHENEELTKGYIVDFLDFLRKLWREIESGRSNDRLFHETTFARKLHDMLHFRKSWGPTNSSTNAMGISWDILQYWANQKPIFFPECPNNLSELVNKIIVYSNYFTMTNAIRLLNQRHYTH</sequence>
<dbReference type="OrthoDB" id="10273763at2759"/>
<evidence type="ECO:0000256" key="2">
    <source>
        <dbReference type="SAM" id="SignalP"/>
    </source>
</evidence>
<dbReference type="Proteomes" id="UP000324748">
    <property type="component" value="Unassembled WGS sequence"/>
</dbReference>
<dbReference type="AlphaFoldDB" id="A0A5B0PR15"/>
<accession>A0A5B0PR15</accession>
<evidence type="ECO:0000313" key="4">
    <source>
        <dbReference type="Proteomes" id="UP000324748"/>
    </source>
</evidence>
<gene>
    <name evidence="3" type="ORF">PGT21_008582</name>
</gene>
<comment type="caution">
    <text evidence="3">The sequence shown here is derived from an EMBL/GenBank/DDBJ whole genome shotgun (WGS) entry which is preliminary data.</text>
</comment>
<protein>
    <submittedName>
        <fullName evidence="3">Uncharacterized protein</fullName>
    </submittedName>
</protein>
<evidence type="ECO:0000256" key="1">
    <source>
        <dbReference type="SAM" id="MobiDB-lite"/>
    </source>
</evidence>
<dbReference type="EMBL" id="VSWC01000042">
    <property type="protein sequence ID" value="KAA1103162.1"/>
    <property type="molecule type" value="Genomic_DNA"/>
</dbReference>
<feature type="signal peptide" evidence="2">
    <location>
        <begin position="1"/>
        <end position="30"/>
    </location>
</feature>
<organism evidence="3 4">
    <name type="scientific">Puccinia graminis f. sp. tritici</name>
    <dbReference type="NCBI Taxonomy" id="56615"/>
    <lineage>
        <taxon>Eukaryota</taxon>
        <taxon>Fungi</taxon>
        <taxon>Dikarya</taxon>
        <taxon>Basidiomycota</taxon>
        <taxon>Pucciniomycotina</taxon>
        <taxon>Pucciniomycetes</taxon>
        <taxon>Pucciniales</taxon>
        <taxon>Pucciniaceae</taxon>
        <taxon>Puccinia</taxon>
    </lineage>
</organism>
<evidence type="ECO:0000313" key="3">
    <source>
        <dbReference type="EMBL" id="KAA1103162.1"/>
    </source>
</evidence>
<keyword evidence="2" id="KW-0732">Signal</keyword>
<keyword evidence="4" id="KW-1185">Reference proteome</keyword>
<reference evidence="3 4" key="1">
    <citation type="submission" date="2019-05" db="EMBL/GenBank/DDBJ databases">
        <title>Emergence of the Ug99 lineage of the wheat stem rust pathogen through somatic hybridization.</title>
        <authorList>
            <person name="Li F."/>
            <person name="Upadhyaya N.M."/>
            <person name="Sperschneider J."/>
            <person name="Matny O."/>
            <person name="Nguyen-Phuc H."/>
            <person name="Mago R."/>
            <person name="Raley C."/>
            <person name="Miller M.E."/>
            <person name="Silverstein K.A.T."/>
            <person name="Henningsen E."/>
            <person name="Hirsch C.D."/>
            <person name="Visser B."/>
            <person name="Pretorius Z.A."/>
            <person name="Steffenson B.J."/>
            <person name="Schwessinger B."/>
            <person name="Dodds P.N."/>
            <person name="Figueroa M."/>
        </authorList>
    </citation>
    <scope>NUCLEOTIDE SEQUENCE [LARGE SCALE GENOMIC DNA]</scope>
    <source>
        <strain evidence="3">21-0</strain>
    </source>
</reference>